<dbReference type="EMBL" id="JAQNDL010000005">
    <property type="protein sequence ID" value="MDC0723301.1"/>
    <property type="molecule type" value="Genomic_DNA"/>
</dbReference>
<accession>A0ABT5EEP0</accession>
<reference evidence="2 3" key="1">
    <citation type="submission" date="2022-11" db="EMBL/GenBank/DDBJ databases">
        <title>Minimal conservation of predation-associated metabolite biosynthetic gene clusters underscores biosynthetic potential of Myxococcota including descriptions for ten novel species: Archangium lansinium sp. nov., Myxococcus landrumus sp. nov., Nannocystis bai.</title>
        <authorList>
            <person name="Ahearne A."/>
            <person name="Stevens C."/>
            <person name="Dowd S."/>
        </authorList>
    </citation>
    <scope>NUCLEOTIDE SEQUENCE [LARGE SCALE GENOMIC DNA]</scope>
    <source>
        <strain evidence="2 3">BB15-2</strain>
    </source>
</reference>
<comment type="caution">
    <text evidence="2">The sequence shown here is derived from an EMBL/GenBank/DDBJ whole genome shotgun (WGS) entry which is preliminary data.</text>
</comment>
<feature type="transmembrane region" description="Helical" evidence="1">
    <location>
        <begin position="100"/>
        <end position="119"/>
    </location>
</feature>
<name>A0ABT5EEP0_9BACT</name>
<proteinExistence type="predicted"/>
<dbReference type="Proteomes" id="UP001221686">
    <property type="component" value="Unassembled WGS sequence"/>
</dbReference>
<organism evidence="2 3">
    <name type="scientific">Nannocystis bainbridge</name>
    <dbReference type="NCBI Taxonomy" id="2995303"/>
    <lineage>
        <taxon>Bacteria</taxon>
        <taxon>Pseudomonadati</taxon>
        <taxon>Myxococcota</taxon>
        <taxon>Polyangia</taxon>
        <taxon>Nannocystales</taxon>
        <taxon>Nannocystaceae</taxon>
        <taxon>Nannocystis</taxon>
    </lineage>
</organism>
<keyword evidence="1" id="KW-0472">Membrane</keyword>
<evidence type="ECO:0000313" key="2">
    <source>
        <dbReference type="EMBL" id="MDC0723301.1"/>
    </source>
</evidence>
<evidence type="ECO:0008006" key="4">
    <source>
        <dbReference type="Google" id="ProtNLM"/>
    </source>
</evidence>
<protein>
    <recommendedName>
        <fullName evidence="4">Cupredoxin-like domain-containing protein</fullName>
    </recommendedName>
</protein>
<keyword evidence="1" id="KW-1133">Transmembrane helix</keyword>
<keyword evidence="3" id="KW-1185">Reference proteome</keyword>
<dbReference type="RefSeq" id="WP_272091845.1">
    <property type="nucleotide sequence ID" value="NZ_JAQNDL010000005.1"/>
</dbReference>
<sequence>MKAPASTTNPATADDDALEQELRALGDIPEPWLAVGEGRVAPEAAFPGDPALREQLAPLDPSARARMAAHALATLAAPAAAPATPRADNVVPLAPRRARWLAWTAPLVAAAAVLLLVFWPGGPALDGTGAAEVRVFSALRGDEAGGTELRVAGGEHFYLECRGDDSLEIVAVRATKVGAPADPRLLGGKPAPQADRGETLHVLADLGRGAWDVTCGARHLKSGQFVWLGPPARIHVE</sequence>
<evidence type="ECO:0000313" key="3">
    <source>
        <dbReference type="Proteomes" id="UP001221686"/>
    </source>
</evidence>
<gene>
    <name evidence="2" type="ORF">POL25_40845</name>
</gene>
<keyword evidence="1" id="KW-0812">Transmembrane</keyword>
<evidence type="ECO:0000256" key="1">
    <source>
        <dbReference type="SAM" id="Phobius"/>
    </source>
</evidence>